<comment type="caution">
    <text evidence="14">The sequence shown here is derived from an EMBL/GenBank/DDBJ whole genome shotgun (WGS) entry which is preliminary data.</text>
</comment>
<dbReference type="GO" id="GO:0051536">
    <property type="term" value="F:iron-sulfur cluster binding"/>
    <property type="evidence" value="ECO:0007669"/>
    <property type="project" value="UniProtKB-KW"/>
</dbReference>
<dbReference type="GO" id="GO:0006212">
    <property type="term" value="P:uracil catabolic process"/>
    <property type="evidence" value="ECO:0007669"/>
    <property type="project" value="TreeGrafter"/>
</dbReference>
<dbReference type="GO" id="GO:0006210">
    <property type="term" value="P:thymine catabolic process"/>
    <property type="evidence" value="ECO:0007669"/>
    <property type="project" value="TreeGrafter"/>
</dbReference>
<name>A0AA41FFW1_9FIRM</name>
<dbReference type="GO" id="GO:0004159">
    <property type="term" value="F:dihydropyrimidine dehydrogenase (NAD+) activity"/>
    <property type="evidence" value="ECO:0007669"/>
    <property type="project" value="UniProtKB-EC"/>
</dbReference>
<dbReference type="InterPro" id="IPR005720">
    <property type="entry name" value="Dihydroorotate_DH_cat"/>
</dbReference>
<dbReference type="Gene3D" id="3.30.70.20">
    <property type="match status" value="1"/>
</dbReference>
<dbReference type="PANTHER" id="PTHR43073">
    <property type="entry name" value="DIHYDROPYRIMIDINE DEHYDROGENASE [NADP(+)]"/>
    <property type="match status" value="1"/>
</dbReference>
<comment type="catalytic activity">
    <reaction evidence="8">
        <text>5,6-dihydrothymine + NAD(+) = thymine + NADH + H(+)</text>
        <dbReference type="Rhea" id="RHEA:28791"/>
        <dbReference type="ChEBI" id="CHEBI:15378"/>
        <dbReference type="ChEBI" id="CHEBI:17821"/>
        <dbReference type="ChEBI" id="CHEBI:27468"/>
        <dbReference type="ChEBI" id="CHEBI:57540"/>
        <dbReference type="ChEBI" id="CHEBI:57945"/>
        <dbReference type="EC" id="1.3.1.1"/>
    </reaction>
</comment>
<dbReference type="EMBL" id="WQPS01000014">
    <property type="protein sequence ID" value="MBT9810817.1"/>
    <property type="molecule type" value="Genomic_DNA"/>
</dbReference>
<dbReference type="Proteomes" id="UP000708338">
    <property type="component" value="Unassembled WGS sequence"/>
</dbReference>
<keyword evidence="3" id="KW-0560">Oxidoreductase</keyword>
<dbReference type="SUPFAM" id="SSF51395">
    <property type="entry name" value="FMN-linked oxidoreductases"/>
    <property type="match status" value="1"/>
</dbReference>
<dbReference type="SUPFAM" id="SSF54862">
    <property type="entry name" value="4Fe-4S ferredoxins"/>
    <property type="match status" value="1"/>
</dbReference>
<evidence type="ECO:0000256" key="1">
    <source>
        <dbReference type="ARBA" id="ARBA00010804"/>
    </source>
</evidence>
<dbReference type="Gene3D" id="3.20.20.70">
    <property type="entry name" value="Aldolase class I"/>
    <property type="match status" value="1"/>
</dbReference>
<keyword evidence="4" id="KW-0408">Iron</keyword>
<evidence type="ECO:0000256" key="10">
    <source>
        <dbReference type="ARBA" id="ARBA00049578"/>
    </source>
</evidence>
<dbReference type="PROSITE" id="PS00198">
    <property type="entry name" value="4FE4S_FER_1"/>
    <property type="match status" value="1"/>
</dbReference>
<evidence type="ECO:0000256" key="7">
    <source>
        <dbReference type="ARBA" id="ARBA00032722"/>
    </source>
</evidence>
<evidence type="ECO:0000256" key="6">
    <source>
        <dbReference type="ARBA" id="ARBA00030119"/>
    </source>
</evidence>
<dbReference type="GO" id="GO:0050661">
    <property type="term" value="F:NADP binding"/>
    <property type="evidence" value="ECO:0007669"/>
    <property type="project" value="TreeGrafter"/>
</dbReference>
<evidence type="ECO:0000256" key="9">
    <source>
        <dbReference type="ARBA" id="ARBA00048792"/>
    </source>
</evidence>
<evidence type="ECO:0000256" key="8">
    <source>
        <dbReference type="ARBA" id="ARBA00047685"/>
    </source>
</evidence>
<dbReference type="InterPro" id="IPR017900">
    <property type="entry name" value="4Fe4S_Fe_S_CS"/>
</dbReference>
<reference evidence="14" key="1">
    <citation type="journal article" date="2021" name="Gut Microbes">
        <title>A synthetic consortium of 100 gut commensals modulates the composition and function in a colon model of the microbiome of elderly subjects.</title>
        <authorList>
            <person name="Perez M."/>
            <person name="Ntemiri A."/>
            <person name="Tan H."/>
            <person name="Harris H.M.B."/>
            <person name="Roager H.M."/>
            <person name="Ribiere C."/>
            <person name="O'Toole P.W."/>
        </authorList>
    </citation>
    <scope>NUCLEOTIDE SEQUENCE</scope>
    <source>
        <strain evidence="14">MCC335</strain>
    </source>
</reference>
<protein>
    <recommendedName>
        <fullName evidence="12">dihydrouracil dehydrogenase (NAD(+))</fullName>
        <ecNumber evidence="12">1.3.1.1</ecNumber>
    </recommendedName>
    <alternativeName>
        <fullName evidence="7">Dihydrothymine dehydrogenase</fullName>
    </alternativeName>
    <alternativeName>
        <fullName evidence="6">Dihydrouracil dehydrogenase</fullName>
    </alternativeName>
</protein>
<keyword evidence="2" id="KW-0479">Metal-binding</keyword>
<dbReference type="Pfam" id="PF00037">
    <property type="entry name" value="Fer4"/>
    <property type="match status" value="1"/>
</dbReference>
<dbReference type="AlphaFoldDB" id="A0AA41FFW1"/>
<evidence type="ECO:0000259" key="13">
    <source>
        <dbReference type="PROSITE" id="PS51379"/>
    </source>
</evidence>
<comment type="subunit">
    <text evidence="11">Heterotetramer of 2 PreA and 2 PreT subunits.</text>
</comment>
<sequence>MERAIFINGTDIPLNGTTNEEVMFMSSMEVNVGGFKMKNPLMIASGPISSKLEHLKEAEENGFAAVSLKHTMAWQKFEAKPRWFFDSKIGVIVSGDPRLEPEYALDLIRKAKEQTELKIAVNLSGIPNQVESWGELSHMMEQAGADAIELNFNCPNLLTADAKTKAVLGANLGADPDSCRTVVAAVKQAVKIPVIAKLNTESGKLMPVSKAVAEAGADILNVHASYRSAPGLDIYHGGKMLYPGSEKGNFGAISGPWSKRASDRFICDVYRSNTGKAVIGGSGLYTWRDVVETIMYGASAVQMCVPVMQKGFGIGKEILDGLGRFMDECGYRSIDEMVGLATKYVCAPGEMDYGDITALVDETSCVGCRQCMPIAHCDAITYDSAAKKCAVDEDLCVGCGFCRGVCPKDAITYVLKKGK</sequence>
<dbReference type="Pfam" id="PF01180">
    <property type="entry name" value="DHO_dh"/>
    <property type="match status" value="1"/>
</dbReference>
<comment type="function">
    <text evidence="10">Involved in pyrimidine base degradation. Catalyzes physiologically the reduction of uracil to 5,6-dihydrouracil (DHU) by using NADH as a specific cosubstrate. It also catalyzes the reverse reaction and the reduction of thymine to 5,6-dihydrothymine (DHT).</text>
</comment>
<keyword evidence="5" id="KW-0411">Iron-sulfur</keyword>
<proteinExistence type="inferred from homology"/>
<evidence type="ECO:0000256" key="12">
    <source>
        <dbReference type="ARBA" id="ARBA00049728"/>
    </source>
</evidence>
<dbReference type="EC" id="1.3.1.1" evidence="12"/>
<dbReference type="PROSITE" id="PS51379">
    <property type="entry name" value="4FE4S_FER_2"/>
    <property type="match status" value="2"/>
</dbReference>
<evidence type="ECO:0000256" key="4">
    <source>
        <dbReference type="ARBA" id="ARBA00023004"/>
    </source>
</evidence>
<evidence type="ECO:0000256" key="3">
    <source>
        <dbReference type="ARBA" id="ARBA00023002"/>
    </source>
</evidence>
<accession>A0AA41FFW1</accession>
<evidence type="ECO:0000313" key="14">
    <source>
        <dbReference type="EMBL" id="MBT9810817.1"/>
    </source>
</evidence>
<evidence type="ECO:0000256" key="11">
    <source>
        <dbReference type="ARBA" id="ARBA00049714"/>
    </source>
</evidence>
<feature type="domain" description="4Fe-4S ferredoxin-type" evidence="13">
    <location>
        <begin position="387"/>
        <end position="416"/>
    </location>
</feature>
<dbReference type="GO" id="GO:0046872">
    <property type="term" value="F:metal ion binding"/>
    <property type="evidence" value="ECO:0007669"/>
    <property type="project" value="UniProtKB-KW"/>
</dbReference>
<evidence type="ECO:0000313" key="15">
    <source>
        <dbReference type="Proteomes" id="UP000708338"/>
    </source>
</evidence>
<gene>
    <name evidence="14" type="ORF">GPL26_14375</name>
</gene>
<organism evidence="14 15">
    <name type="scientific">Enterocloster citroniae</name>
    <dbReference type="NCBI Taxonomy" id="358743"/>
    <lineage>
        <taxon>Bacteria</taxon>
        <taxon>Bacillati</taxon>
        <taxon>Bacillota</taxon>
        <taxon>Clostridia</taxon>
        <taxon>Lachnospirales</taxon>
        <taxon>Lachnospiraceae</taxon>
        <taxon>Enterocloster</taxon>
    </lineage>
</organism>
<dbReference type="PANTHER" id="PTHR43073:SF2">
    <property type="entry name" value="DIHYDROPYRIMIDINE DEHYDROGENASE [NADP(+)]"/>
    <property type="match status" value="1"/>
</dbReference>
<dbReference type="GO" id="GO:0002058">
    <property type="term" value="F:uracil binding"/>
    <property type="evidence" value="ECO:0007669"/>
    <property type="project" value="TreeGrafter"/>
</dbReference>
<dbReference type="InterPro" id="IPR013785">
    <property type="entry name" value="Aldolase_TIM"/>
</dbReference>
<feature type="domain" description="4Fe-4S ferredoxin-type" evidence="13">
    <location>
        <begin position="356"/>
        <end position="385"/>
    </location>
</feature>
<comment type="similarity">
    <text evidence="1">Belongs to the dihydropyrimidine dehydrogenase family.</text>
</comment>
<comment type="catalytic activity">
    <reaction evidence="9">
        <text>5,6-dihydrouracil + NAD(+) = uracil + NADH + H(+)</text>
        <dbReference type="Rhea" id="RHEA:20189"/>
        <dbReference type="ChEBI" id="CHEBI:15378"/>
        <dbReference type="ChEBI" id="CHEBI:15901"/>
        <dbReference type="ChEBI" id="CHEBI:17568"/>
        <dbReference type="ChEBI" id="CHEBI:57540"/>
        <dbReference type="ChEBI" id="CHEBI:57945"/>
        <dbReference type="EC" id="1.3.1.1"/>
    </reaction>
</comment>
<dbReference type="GO" id="GO:0005737">
    <property type="term" value="C:cytoplasm"/>
    <property type="evidence" value="ECO:0007669"/>
    <property type="project" value="InterPro"/>
</dbReference>
<dbReference type="InterPro" id="IPR017896">
    <property type="entry name" value="4Fe4S_Fe-S-bd"/>
</dbReference>
<evidence type="ECO:0000256" key="5">
    <source>
        <dbReference type="ARBA" id="ARBA00023014"/>
    </source>
</evidence>
<evidence type="ECO:0000256" key="2">
    <source>
        <dbReference type="ARBA" id="ARBA00022723"/>
    </source>
</evidence>